<dbReference type="PANTHER" id="PTHR43245:SF13">
    <property type="entry name" value="UDP-D-APIOSE_UDP-D-XYLOSE SYNTHASE 2"/>
    <property type="match status" value="1"/>
</dbReference>
<gene>
    <name evidence="2" type="ORF">SAMN04488522_11039</name>
</gene>
<evidence type="ECO:0000259" key="1">
    <source>
        <dbReference type="Pfam" id="PF01370"/>
    </source>
</evidence>
<accession>A0A1M5PPH9</accession>
<dbReference type="InterPro" id="IPR001509">
    <property type="entry name" value="Epimerase_deHydtase"/>
</dbReference>
<dbReference type="Pfam" id="PF01370">
    <property type="entry name" value="Epimerase"/>
    <property type="match status" value="1"/>
</dbReference>
<dbReference type="STRING" id="288992.SAMN04488522_11039"/>
<evidence type="ECO:0000313" key="3">
    <source>
        <dbReference type="Proteomes" id="UP000184287"/>
    </source>
</evidence>
<proteinExistence type="predicted"/>
<organism evidence="2 3">
    <name type="scientific">Pedobacter caeni</name>
    <dbReference type="NCBI Taxonomy" id="288992"/>
    <lineage>
        <taxon>Bacteria</taxon>
        <taxon>Pseudomonadati</taxon>
        <taxon>Bacteroidota</taxon>
        <taxon>Sphingobacteriia</taxon>
        <taxon>Sphingobacteriales</taxon>
        <taxon>Sphingobacteriaceae</taxon>
        <taxon>Pedobacter</taxon>
    </lineage>
</organism>
<keyword evidence="3" id="KW-1185">Reference proteome</keyword>
<dbReference type="PANTHER" id="PTHR43245">
    <property type="entry name" value="BIFUNCTIONAL POLYMYXIN RESISTANCE PROTEIN ARNA"/>
    <property type="match status" value="1"/>
</dbReference>
<reference evidence="3" key="1">
    <citation type="submission" date="2016-11" db="EMBL/GenBank/DDBJ databases">
        <authorList>
            <person name="Varghese N."/>
            <person name="Submissions S."/>
        </authorList>
    </citation>
    <scope>NUCLEOTIDE SEQUENCE [LARGE SCALE GENOMIC DNA]</scope>
    <source>
        <strain evidence="3">DSM 16990</strain>
    </source>
</reference>
<evidence type="ECO:0000313" key="2">
    <source>
        <dbReference type="EMBL" id="SHH03745.1"/>
    </source>
</evidence>
<dbReference type="EMBL" id="FQUQ01000010">
    <property type="protein sequence ID" value="SHH03745.1"/>
    <property type="molecule type" value="Genomic_DNA"/>
</dbReference>
<protein>
    <submittedName>
        <fullName evidence="2">dTDP-glucose 4,6-dehydratase</fullName>
    </submittedName>
</protein>
<feature type="domain" description="NAD-dependent epimerase/dehydratase" evidence="1">
    <location>
        <begin position="15"/>
        <end position="262"/>
    </location>
</feature>
<sequence length="342" mass="39110">MEEAIFSKLRYMKKVLLIGGAGFIGFNITKFLAENRNYEITVADNFFRGKMDVLLTDLVDKYKIRVVNADFTNAASFDQLDKDYDQVYMLAAVVGVKYTEEIPNELIRINAFLALNTLEWLKTAQCKKVVFTSTSECYAGTIEAFDYQVPTPESVPLCIDDITHPRFTYAVTKMLGESGFMNYSKVFGFECTIVRYHNVYGPRMGFKHVIPQVTQRFLKKEDPFKIYGYDQTRSFNYIDDAVNGTVLAMETPDVSGEIFHIGDMTDELKIEELIKYIGELMDYKGTYEYESAPSGSVSRRCPDISKAQKMLGYDPKTSWKVGVKNTIEWYVNYINTGGDVFE</sequence>
<name>A0A1M5PPH9_9SPHI</name>
<dbReference type="InterPro" id="IPR050177">
    <property type="entry name" value="Lipid_A_modif_metabolic_enz"/>
</dbReference>
<dbReference type="InterPro" id="IPR036291">
    <property type="entry name" value="NAD(P)-bd_dom_sf"/>
</dbReference>
<dbReference type="Gene3D" id="3.40.50.720">
    <property type="entry name" value="NAD(P)-binding Rossmann-like Domain"/>
    <property type="match status" value="1"/>
</dbReference>
<dbReference type="AlphaFoldDB" id="A0A1M5PPH9"/>
<dbReference type="SUPFAM" id="SSF51735">
    <property type="entry name" value="NAD(P)-binding Rossmann-fold domains"/>
    <property type="match status" value="1"/>
</dbReference>
<dbReference type="Proteomes" id="UP000184287">
    <property type="component" value="Unassembled WGS sequence"/>
</dbReference>